<feature type="transmembrane region" description="Helical" evidence="10">
    <location>
        <begin position="382"/>
        <end position="401"/>
    </location>
</feature>
<dbReference type="PANTHER" id="PTHR30175:SF1">
    <property type="entry name" value="PTS SYSTEM ARBUTIN-, CELLOBIOSE-, AND SALICIN-SPECIFIC EIIBC COMPONENT-RELATED"/>
    <property type="match status" value="1"/>
</dbReference>
<dbReference type="RefSeq" id="WP_216376162.1">
    <property type="nucleotide sequence ID" value="NZ_JAGRYT010000028.1"/>
</dbReference>
<dbReference type="PROSITE" id="PS51093">
    <property type="entry name" value="PTS_EIIA_TYPE_1"/>
    <property type="match status" value="1"/>
</dbReference>
<evidence type="ECO:0000313" key="14">
    <source>
        <dbReference type="EMBL" id="MBU4683061.1"/>
    </source>
</evidence>
<keyword evidence="3" id="KW-1003">Cell membrane</keyword>
<feature type="active site" description="Phosphocysteine intermediate; for EIIB activity" evidence="9">
    <location>
        <position position="26"/>
    </location>
</feature>
<feature type="transmembrane region" description="Helical" evidence="10">
    <location>
        <begin position="274"/>
        <end position="302"/>
    </location>
</feature>
<evidence type="ECO:0000259" key="12">
    <source>
        <dbReference type="PROSITE" id="PS51098"/>
    </source>
</evidence>
<feature type="domain" description="PTS EIIC type-1" evidence="13">
    <location>
        <begin position="106"/>
        <end position="459"/>
    </location>
</feature>
<dbReference type="PROSITE" id="PS00371">
    <property type="entry name" value="PTS_EIIA_TYPE_1_HIS"/>
    <property type="match status" value="1"/>
</dbReference>
<evidence type="ECO:0000313" key="15">
    <source>
        <dbReference type="Proteomes" id="UP000686327"/>
    </source>
</evidence>
<comment type="subcellular location">
    <subcellularLocation>
        <location evidence="1">Cell membrane</location>
        <topology evidence="1">Multi-pass membrane protein</topology>
    </subcellularLocation>
</comment>
<dbReference type="CDD" id="cd00212">
    <property type="entry name" value="PTS_IIB_glc"/>
    <property type="match status" value="1"/>
</dbReference>
<dbReference type="PROSITE" id="PS01035">
    <property type="entry name" value="PTS_EIIB_TYPE_1_CYS"/>
    <property type="match status" value="1"/>
</dbReference>
<dbReference type="PROSITE" id="PS51103">
    <property type="entry name" value="PTS_EIIC_TYPE_1"/>
    <property type="match status" value="1"/>
</dbReference>
<evidence type="ECO:0000256" key="9">
    <source>
        <dbReference type="PROSITE-ProRule" id="PRU00421"/>
    </source>
</evidence>
<keyword evidence="6 10" id="KW-0812">Transmembrane</keyword>
<evidence type="ECO:0000256" key="3">
    <source>
        <dbReference type="ARBA" id="ARBA00022475"/>
    </source>
</evidence>
<dbReference type="PROSITE" id="PS51098">
    <property type="entry name" value="PTS_EIIB_TYPE_1"/>
    <property type="match status" value="1"/>
</dbReference>
<evidence type="ECO:0000256" key="1">
    <source>
        <dbReference type="ARBA" id="ARBA00004651"/>
    </source>
</evidence>
<feature type="transmembrane region" description="Helical" evidence="10">
    <location>
        <begin position="323"/>
        <end position="344"/>
    </location>
</feature>
<reference evidence="15" key="1">
    <citation type="submission" date="2023-07" db="EMBL/GenBank/DDBJ databases">
        <title>Cedecea davisae an AmpC producer and its therapeutic implications.</title>
        <authorList>
            <person name="Notter J."/>
        </authorList>
    </citation>
    <scope>NUCLEOTIDE SEQUENCE [LARGE SCALE GENOMIC DNA]</scope>
    <source>
        <strain evidence="15">1</strain>
    </source>
</reference>
<evidence type="ECO:0000256" key="10">
    <source>
        <dbReference type="SAM" id="Phobius"/>
    </source>
</evidence>
<evidence type="ECO:0000259" key="13">
    <source>
        <dbReference type="PROSITE" id="PS51103"/>
    </source>
</evidence>
<organism evidence="14 15">
    <name type="scientific">Cedecea davisae</name>
    <dbReference type="NCBI Taxonomy" id="158484"/>
    <lineage>
        <taxon>Bacteria</taxon>
        <taxon>Pseudomonadati</taxon>
        <taxon>Pseudomonadota</taxon>
        <taxon>Gammaproteobacteria</taxon>
        <taxon>Enterobacterales</taxon>
        <taxon>Enterobacteriaceae</taxon>
        <taxon>Cedecea</taxon>
    </lineage>
</organism>
<feature type="transmembrane region" description="Helical" evidence="10">
    <location>
        <begin position="356"/>
        <end position="375"/>
    </location>
</feature>
<dbReference type="EMBL" id="JAGRYU010000025">
    <property type="protein sequence ID" value="MBU4683061.1"/>
    <property type="molecule type" value="Genomic_DNA"/>
</dbReference>
<dbReference type="NCBIfam" id="TIGR01995">
    <property type="entry name" value="PTS-II-ABC-beta"/>
    <property type="match status" value="1"/>
</dbReference>
<keyword evidence="15" id="KW-1185">Reference proteome</keyword>
<keyword evidence="7 10" id="KW-1133">Transmembrane helix</keyword>
<feature type="transmembrane region" description="Helical" evidence="10">
    <location>
        <begin position="173"/>
        <end position="191"/>
    </location>
</feature>
<dbReference type="InterPro" id="IPR003352">
    <property type="entry name" value="PTS_EIIC"/>
</dbReference>
<feature type="transmembrane region" description="Helical" evidence="10">
    <location>
        <begin position="421"/>
        <end position="443"/>
    </location>
</feature>
<dbReference type="InterPro" id="IPR050558">
    <property type="entry name" value="PTS_Sugar-Specific_Components"/>
</dbReference>
<keyword evidence="8 10" id="KW-0472">Membrane</keyword>
<dbReference type="InterPro" id="IPR018113">
    <property type="entry name" value="PTrfase_EIIB_Cys"/>
</dbReference>
<evidence type="ECO:0000256" key="2">
    <source>
        <dbReference type="ARBA" id="ARBA00022448"/>
    </source>
</evidence>
<evidence type="ECO:0000256" key="5">
    <source>
        <dbReference type="ARBA" id="ARBA00022683"/>
    </source>
</evidence>
<sequence length="620" mass="65918">MNIKWLAENVLRLVGGEDNVVTVVHCATRLRFSLRDINKVDVAGLEQLEGVIATMKASGQFQVVIGNRVAEVYRQIGEISTLLDDSRGSQQGSRSNNTNVFSKMIDIISSIFTPLLGAMAASGVLKGLLSIALAEGWMSKTESTYVILAAAADSLFYFLPIMLAITTARKFQGNIFVAVSIAGALIYPSIIELFNTKADVSFAGIPVVLMKYTSTVIPIILSIWVMCQLERLFNKFIHETVRSIVTPFLLLVIMVPLTLITIGPIGIYTSELAASFFVTIFGFNSILAGALIAAVWQILVIFGMHWAFTPVIINDITTIGRSTLKAATVPAVFAQAGAVLAVMLKTKNKKMKALAGSTFITALFGITEPAVYGVTLKLKKPFVCAVIAAAVGGGIVGYSNSAAISTGIPSLLTLPIFYGEGFGGLILGICVSFVLAAVLTYIVGFEDIPEEGSAGAVADNKPAASQSTAVSAEQIVAPMSGTIVPLEQVNDKVFSSGVVGDGLAIRPDGNKVFSPVDGTVSASFDSGHALQILSQHGAEILIHVGLDTVQLNGEHYQIHVAENQQVKRGDLLLEFDREAIEQAGYDTITPVIIANADSYQLLQKQTQPQARVGDTLLSLS</sequence>
<dbReference type="InterPro" id="IPR001127">
    <property type="entry name" value="PTS_EIIA_1_perm"/>
</dbReference>
<feature type="transmembrane region" description="Helical" evidence="10">
    <location>
        <begin position="111"/>
        <end position="133"/>
    </location>
</feature>
<proteinExistence type="predicted"/>
<dbReference type="Proteomes" id="UP000686327">
    <property type="component" value="Unassembled WGS sequence"/>
</dbReference>
<dbReference type="Pfam" id="PF02378">
    <property type="entry name" value="PTS_EIIC"/>
    <property type="match status" value="1"/>
</dbReference>
<dbReference type="Pfam" id="PF00367">
    <property type="entry name" value="PTS_EIIB"/>
    <property type="match status" value="1"/>
</dbReference>
<feature type="domain" description="PTS EIIA type-1" evidence="11">
    <location>
        <begin position="491"/>
        <end position="595"/>
    </location>
</feature>
<dbReference type="InterPro" id="IPR001996">
    <property type="entry name" value="PTS_IIB_1"/>
</dbReference>
<dbReference type="InterPro" id="IPR011297">
    <property type="entry name" value="PTS_IIABC_b_glu"/>
</dbReference>
<dbReference type="NCBIfam" id="TIGR00830">
    <property type="entry name" value="PTBA"/>
    <property type="match status" value="1"/>
</dbReference>
<dbReference type="Pfam" id="PF00358">
    <property type="entry name" value="PTS_EIIA_1"/>
    <property type="match status" value="1"/>
</dbReference>
<evidence type="ECO:0000259" key="11">
    <source>
        <dbReference type="PROSITE" id="PS51093"/>
    </source>
</evidence>
<feature type="transmembrane region" description="Helical" evidence="10">
    <location>
        <begin position="248"/>
        <end position="268"/>
    </location>
</feature>
<gene>
    <name evidence="14" type="ORF">KC222_13695</name>
</gene>
<comment type="caution">
    <text evidence="14">The sequence shown here is derived from an EMBL/GenBank/DDBJ whole genome shotgun (WGS) entry which is preliminary data.</text>
</comment>
<protein>
    <submittedName>
        <fullName evidence="14">PTS glucose transporter subunit IIA</fullName>
    </submittedName>
</protein>
<keyword evidence="5" id="KW-0598">Phosphotransferase system</keyword>
<evidence type="ECO:0000256" key="4">
    <source>
        <dbReference type="ARBA" id="ARBA00022597"/>
    </source>
</evidence>
<name>A0ABS6DIM0_9ENTR</name>
<keyword evidence="4 14" id="KW-0762">Sugar transport</keyword>
<dbReference type="InterPro" id="IPR013013">
    <property type="entry name" value="PTS_EIIC_1"/>
</dbReference>
<feature type="transmembrane region" description="Helical" evidence="10">
    <location>
        <begin position="145"/>
        <end position="166"/>
    </location>
</feature>
<evidence type="ECO:0000256" key="7">
    <source>
        <dbReference type="ARBA" id="ARBA00022989"/>
    </source>
</evidence>
<keyword evidence="2" id="KW-0813">Transport</keyword>
<feature type="transmembrane region" description="Helical" evidence="10">
    <location>
        <begin position="203"/>
        <end position="227"/>
    </location>
</feature>
<accession>A0ABS6DIM0</accession>
<dbReference type="PANTHER" id="PTHR30175">
    <property type="entry name" value="PHOSPHOTRANSFERASE SYSTEM TRANSPORT PROTEIN"/>
    <property type="match status" value="1"/>
</dbReference>
<evidence type="ECO:0000256" key="6">
    <source>
        <dbReference type="ARBA" id="ARBA00022692"/>
    </source>
</evidence>
<evidence type="ECO:0000256" key="8">
    <source>
        <dbReference type="ARBA" id="ARBA00023136"/>
    </source>
</evidence>
<feature type="domain" description="PTS EIIB type-1" evidence="12">
    <location>
        <begin position="4"/>
        <end position="86"/>
    </location>
</feature>